<dbReference type="EMBL" id="CACRSY010000014">
    <property type="protein sequence ID" value="VYT21478.1"/>
    <property type="molecule type" value="Genomic_DNA"/>
</dbReference>
<dbReference type="Pfam" id="PF01155">
    <property type="entry name" value="HypA"/>
    <property type="match status" value="1"/>
</dbReference>
<feature type="binding site" evidence="4">
    <location>
        <position position="2"/>
    </location>
    <ligand>
        <name>Ni(2+)</name>
        <dbReference type="ChEBI" id="CHEBI:49786"/>
    </ligand>
</feature>
<dbReference type="GO" id="GO:0016151">
    <property type="term" value="F:nickel cation binding"/>
    <property type="evidence" value="ECO:0007669"/>
    <property type="project" value="UniProtKB-UniRule"/>
</dbReference>
<name>A0A6N2UUN6_BLAHA</name>
<protein>
    <recommendedName>
        <fullName evidence="4">Hydrogenase maturation factor HypA</fullName>
    </recommendedName>
</protein>
<comment type="similarity">
    <text evidence="4">Belongs to the HypA/HybF family.</text>
</comment>
<reference evidence="5" key="1">
    <citation type="submission" date="2019-11" db="EMBL/GenBank/DDBJ databases">
        <authorList>
            <person name="Feng L."/>
        </authorList>
    </citation>
    <scope>NUCLEOTIDE SEQUENCE</scope>
    <source>
        <strain evidence="5">BhanseniiLFYP23</strain>
    </source>
</reference>
<feature type="binding site" evidence="4">
    <location>
        <position position="77"/>
    </location>
    <ligand>
        <name>Zn(2+)</name>
        <dbReference type="ChEBI" id="CHEBI:29105"/>
    </ligand>
</feature>
<dbReference type="GO" id="GO:0008270">
    <property type="term" value="F:zinc ion binding"/>
    <property type="evidence" value="ECO:0007669"/>
    <property type="project" value="UniProtKB-UniRule"/>
</dbReference>
<dbReference type="InterPro" id="IPR000688">
    <property type="entry name" value="HypA/HybF"/>
</dbReference>
<gene>
    <name evidence="4" type="primary">hypA</name>
    <name evidence="5" type="ORF">BHLFYP23_00660</name>
</gene>
<dbReference type="PIRSF" id="PIRSF004761">
    <property type="entry name" value="Hydrgn_mat_HypA"/>
    <property type="match status" value="1"/>
</dbReference>
<organism evidence="5">
    <name type="scientific">Blautia hansenii</name>
    <name type="common">Ruminococcus hansenii</name>
    <dbReference type="NCBI Taxonomy" id="1322"/>
    <lineage>
        <taxon>Bacteria</taxon>
        <taxon>Bacillati</taxon>
        <taxon>Bacillota</taxon>
        <taxon>Clostridia</taxon>
        <taxon>Lachnospirales</taxon>
        <taxon>Lachnospiraceae</taxon>
        <taxon>Blautia</taxon>
    </lineage>
</organism>
<evidence type="ECO:0000256" key="3">
    <source>
        <dbReference type="ARBA" id="ARBA00022833"/>
    </source>
</evidence>
<dbReference type="Gene3D" id="3.30.2320.80">
    <property type="match status" value="1"/>
</dbReference>
<keyword evidence="1 4" id="KW-0533">Nickel</keyword>
<evidence type="ECO:0000256" key="1">
    <source>
        <dbReference type="ARBA" id="ARBA00022596"/>
    </source>
</evidence>
<feature type="binding site" evidence="4">
    <location>
        <position position="74"/>
    </location>
    <ligand>
        <name>Zn(2+)</name>
        <dbReference type="ChEBI" id="CHEBI:29105"/>
    </ligand>
</feature>
<dbReference type="PANTHER" id="PTHR34535">
    <property type="entry name" value="HYDROGENASE MATURATION FACTOR HYPA"/>
    <property type="match status" value="1"/>
</dbReference>
<dbReference type="HAMAP" id="MF_00213">
    <property type="entry name" value="HypA_HybF"/>
    <property type="match status" value="1"/>
</dbReference>
<evidence type="ECO:0000256" key="2">
    <source>
        <dbReference type="ARBA" id="ARBA00022723"/>
    </source>
</evidence>
<proteinExistence type="inferred from homology"/>
<evidence type="ECO:0000256" key="4">
    <source>
        <dbReference type="HAMAP-Rule" id="MF_00213"/>
    </source>
</evidence>
<dbReference type="AlphaFoldDB" id="A0A6N2UUN6"/>
<feature type="binding site" evidence="4">
    <location>
        <position position="90"/>
    </location>
    <ligand>
        <name>Zn(2+)</name>
        <dbReference type="ChEBI" id="CHEBI:29105"/>
    </ligand>
</feature>
<dbReference type="PANTHER" id="PTHR34535:SF3">
    <property type="entry name" value="HYDROGENASE MATURATION FACTOR HYPA"/>
    <property type="match status" value="1"/>
</dbReference>
<feature type="binding site" evidence="4">
    <location>
        <position position="93"/>
    </location>
    <ligand>
        <name>Zn(2+)</name>
        <dbReference type="ChEBI" id="CHEBI:29105"/>
    </ligand>
</feature>
<keyword evidence="3 4" id="KW-0862">Zinc</keyword>
<comment type="function">
    <text evidence="4">Involved in the maturation of [NiFe] hydrogenases. Required for nickel insertion into the metal center of the hydrogenase.</text>
</comment>
<dbReference type="GO" id="GO:0051604">
    <property type="term" value="P:protein maturation"/>
    <property type="evidence" value="ECO:0007669"/>
    <property type="project" value="InterPro"/>
</dbReference>
<dbReference type="RefSeq" id="WP_003020912.1">
    <property type="nucleotide sequence ID" value="NZ_CACRSY010000014.1"/>
</dbReference>
<evidence type="ECO:0000313" key="5">
    <source>
        <dbReference type="EMBL" id="VYT21478.1"/>
    </source>
</evidence>
<keyword evidence="2 4" id="KW-0479">Metal-binding</keyword>
<accession>A0A6N2UUN6</accession>
<sequence length="114" mass="12760">MHELGIVFHIIDSLKEVGEENHLKQIAGVTLEVGEVSGVLEDYLQSCWRWASDRTELLKGASLTVEQIPAVTFCEDCKQTYSTTEFGKICPYCKSEHTYLAAGNEFNIKEITAC</sequence>